<feature type="compositionally biased region" description="Pro residues" evidence="1">
    <location>
        <begin position="1"/>
        <end position="16"/>
    </location>
</feature>
<dbReference type="AlphaFoldDB" id="A0A8C2TTR8"/>
<protein>
    <submittedName>
        <fullName evidence="2">Uncharacterized protein</fullName>
    </submittedName>
</protein>
<dbReference type="Proteomes" id="UP000694412">
    <property type="component" value="Chromosome 25"/>
</dbReference>
<evidence type="ECO:0000313" key="3">
    <source>
        <dbReference type="Proteomes" id="UP000694412"/>
    </source>
</evidence>
<keyword evidence="3" id="KW-1185">Reference proteome</keyword>
<organism evidence="2 3">
    <name type="scientific">Coturnix japonica</name>
    <name type="common">Japanese quail</name>
    <name type="synonym">Coturnix coturnix japonica</name>
    <dbReference type="NCBI Taxonomy" id="93934"/>
    <lineage>
        <taxon>Eukaryota</taxon>
        <taxon>Metazoa</taxon>
        <taxon>Chordata</taxon>
        <taxon>Craniata</taxon>
        <taxon>Vertebrata</taxon>
        <taxon>Euteleostomi</taxon>
        <taxon>Archelosauria</taxon>
        <taxon>Archosauria</taxon>
        <taxon>Dinosauria</taxon>
        <taxon>Saurischia</taxon>
        <taxon>Theropoda</taxon>
        <taxon>Coelurosauria</taxon>
        <taxon>Aves</taxon>
        <taxon>Neognathae</taxon>
        <taxon>Galloanserae</taxon>
        <taxon>Galliformes</taxon>
        <taxon>Phasianidae</taxon>
        <taxon>Perdicinae</taxon>
        <taxon>Coturnix</taxon>
    </lineage>
</organism>
<sequence>VTSCPPPSCPCPPWRPVRPTTPWRSGWPRCWGPPRAGSPTRSAGTRGPASRRSHPPPPSPWWARRCPWPCCCPHRPHPPAICSSSVMLLRSGSPARPNSCWVMVIFSRASSESMGTTATLTAWPGANSAALAQTAHTASRTQPPSLDTPPLPNPDGEFQCEPREAPAWSCSHPAPTSCSVL</sequence>
<dbReference type="GeneTree" id="ENSGT00960000189065"/>
<dbReference type="Ensembl" id="ENSCJPT00005026077.1">
    <property type="protein sequence ID" value="ENSCJPP00005018805.1"/>
    <property type="gene ID" value="ENSCJPG00005015273.1"/>
</dbReference>
<reference evidence="2" key="3">
    <citation type="submission" date="2025-09" db="UniProtKB">
        <authorList>
            <consortium name="Ensembl"/>
        </authorList>
    </citation>
    <scope>IDENTIFICATION</scope>
</reference>
<feature type="region of interest" description="Disordered" evidence="1">
    <location>
        <begin position="1"/>
        <end position="60"/>
    </location>
</feature>
<feature type="region of interest" description="Disordered" evidence="1">
    <location>
        <begin position="136"/>
        <end position="158"/>
    </location>
</feature>
<evidence type="ECO:0000313" key="2">
    <source>
        <dbReference type="Ensembl" id="ENSCJPP00005018805.1"/>
    </source>
</evidence>
<evidence type="ECO:0000256" key="1">
    <source>
        <dbReference type="SAM" id="MobiDB-lite"/>
    </source>
</evidence>
<accession>A0A8C2TTR8</accession>
<reference evidence="2" key="2">
    <citation type="submission" date="2025-08" db="UniProtKB">
        <authorList>
            <consortium name="Ensembl"/>
        </authorList>
    </citation>
    <scope>IDENTIFICATION</scope>
</reference>
<name>A0A8C2TTR8_COTJA</name>
<proteinExistence type="predicted"/>
<reference evidence="2" key="1">
    <citation type="submission" date="2015-11" db="EMBL/GenBank/DDBJ databases">
        <authorList>
            <consortium name="International Coturnix japonica Genome Analysis Consortium"/>
            <person name="Warren W."/>
            <person name="Burt D.W."/>
            <person name="Antin P.B."/>
            <person name="Lanford R."/>
            <person name="Gros J."/>
            <person name="Wilson R.K."/>
        </authorList>
    </citation>
    <scope>NUCLEOTIDE SEQUENCE [LARGE SCALE GENOMIC DNA]</scope>
</reference>